<accession>A0A8R1HPK7</accession>
<dbReference type="GO" id="GO:0005783">
    <property type="term" value="C:endoplasmic reticulum"/>
    <property type="evidence" value="ECO:0007669"/>
    <property type="project" value="TreeGrafter"/>
</dbReference>
<evidence type="ECO:0000313" key="3">
    <source>
        <dbReference type="EnsemblMetazoa" id="CJA08011.1"/>
    </source>
</evidence>
<name>A0A8R1HPK7_CAEJA</name>
<reference evidence="4" key="1">
    <citation type="submission" date="2010-08" db="EMBL/GenBank/DDBJ databases">
        <authorList>
            <consortium name="Caenorhabditis japonica Sequencing Consortium"/>
            <person name="Wilson R.K."/>
        </authorList>
    </citation>
    <scope>NUCLEOTIDE SEQUENCE [LARGE SCALE GENOMIC DNA]</scope>
    <source>
        <strain evidence="4">DF5081</strain>
    </source>
</reference>
<keyword evidence="2" id="KW-0812">Transmembrane</keyword>
<dbReference type="InterPro" id="IPR036322">
    <property type="entry name" value="WD40_repeat_dom_sf"/>
</dbReference>
<organism evidence="3 4">
    <name type="scientific">Caenorhabditis japonica</name>
    <dbReference type="NCBI Taxonomy" id="281687"/>
    <lineage>
        <taxon>Eukaryota</taxon>
        <taxon>Metazoa</taxon>
        <taxon>Ecdysozoa</taxon>
        <taxon>Nematoda</taxon>
        <taxon>Chromadorea</taxon>
        <taxon>Rhabditida</taxon>
        <taxon>Rhabditina</taxon>
        <taxon>Rhabditomorpha</taxon>
        <taxon>Rhabditoidea</taxon>
        <taxon>Rhabditidae</taxon>
        <taxon>Peloderinae</taxon>
        <taxon>Caenorhabditis</taxon>
    </lineage>
</organism>
<keyword evidence="1" id="KW-0853">WD repeat</keyword>
<dbReference type="PANTHER" id="PTHR44321:SF1">
    <property type="entry name" value="TRANSDUCIN BETA-LIKE PROTEIN 2"/>
    <property type="match status" value="1"/>
</dbReference>
<keyword evidence="2" id="KW-1133">Transmembrane helix</keyword>
<reference evidence="3" key="2">
    <citation type="submission" date="2022-06" db="UniProtKB">
        <authorList>
            <consortium name="EnsemblMetazoa"/>
        </authorList>
    </citation>
    <scope>IDENTIFICATION</scope>
    <source>
        <strain evidence="3">DF5081</strain>
    </source>
</reference>
<dbReference type="Proteomes" id="UP000005237">
    <property type="component" value="Unassembled WGS sequence"/>
</dbReference>
<dbReference type="SMART" id="SM00320">
    <property type="entry name" value="WD40"/>
    <property type="match status" value="5"/>
</dbReference>
<dbReference type="AlphaFoldDB" id="A0A8R1HPK7"/>
<dbReference type="GO" id="GO:0030968">
    <property type="term" value="P:endoplasmic reticulum unfolded protein response"/>
    <property type="evidence" value="ECO:0007669"/>
    <property type="project" value="TreeGrafter"/>
</dbReference>
<dbReference type="SUPFAM" id="SSF50978">
    <property type="entry name" value="WD40 repeat-like"/>
    <property type="match status" value="1"/>
</dbReference>
<dbReference type="InterPro" id="IPR015943">
    <property type="entry name" value="WD40/YVTN_repeat-like_dom_sf"/>
</dbReference>
<protein>
    <submittedName>
        <fullName evidence="3">WD_REPEATS_REGION domain-containing protein</fullName>
    </submittedName>
</protein>
<evidence type="ECO:0000256" key="2">
    <source>
        <dbReference type="SAM" id="Phobius"/>
    </source>
</evidence>
<sequence length="456" mass="51569">MLDVENVSLPLLIGALVGFVTIMGVAIIYVSKKERQSEKEEEEEEEVDIVMEDVTEMVTSNEPPKKNKHQRKNDQWKAKDAVFSHPWNVTVLKGHTKEVTDIAFASDGKKFVSISGDRNVILWDVRDFEGKEHKSIRQTIDYDTPTRVVFAPDCKSVVFSMKRENKLCVYKLAKKTEGNGSHHFVHIENLQFERAHQVDIQSVGIAGNAKYLMSSALDNKICLYDLRGQLLKSIDGKVSSLHDCRLSPDGRFVIVSGFTPDVFVFEPVFSRDGAFQSAKKVFSLSGHQSGVLAAAFNATATRAITVSRDGHWRVFDTEIRYEAGQDAKILREGRWEPLRGATSEHVRLEVSPSGDSFAVSFKTDLKVFCSEDETKDYPELKDICSSTISSIAYSSDGKYIATCGDKYIRIIRNVPEWHSRMVKLTRELPECTQDGARRRIKEQIEEAQELLKEYDI</sequence>
<dbReference type="Gene3D" id="2.130.10.10">
    <property type="entry name" value="YVTN repeat-like/Quinoprotein amine dehydrogenase"/>
    <property type="match status" value="2"/>
</dbReference>
<dbReference type="InterPro" id="IPR042410">
    <property type="entry name" value="WBSCR13"/>
</dbReference>
<dbReference type="PROSITE" id="PS50294">
    <property type="entry name" value="WD_REPEATS_REGION"/>
    <property type="match status" value="1"/>
</dbReference>
<dbReference type="EnsemblMetazoa" id="CJA08011.1">
    <property type="protein sequence ID" value="CJA08011.1"/>
    <property type="gene ID" value="WBGene00127215"/>
</dbReference>
<evidence type="ECO:0000256" key="1">
    <source>
        <dbReference type="PROSITE-ProRule" id="PRU00221"/>
    </source>
</evidence>
<keyword evidence="4" id="KW-1185">Reference proteome</keyword>
<keyword evidence="2" id="KW-0472">Membrane</keyword>
<dbReference type="Pfam" id="PF00400">
    <property type="entry name" value="WD40"/>
    <property type="match status" value="3"/>
</dbReference>
<dbReference type="PROSITE" id="PS50082">
    <property type="entry name" value="WD_REPEATS_2"/>
    <property type="match status" value="1"/>
</dbReference>
<evidence type="ECO:0000313" key="4">
    <source>
        <dbReference type="Proteomes" id="UP000005237"/>
    </source>
</evidence>
<feature type="repeat" description="WD" evidence="1">
    <location>
        <begin position="92"/>
        <end position="126"/>
    </location>
</feature>
<dbReference type="PANTHER" id="PTHR44321">
    <property type="entry name" value="TRANSDUCIN BETA-LIKE PROTEIN 2"/>
    <property type="match status" value="1"/>
</dbReference>
<dbReference type="InterPro" id="IPR001680">
    <property type="entry name" value="WD40_rpt"/>
</dbReference>
<proteinExistence type="predicted"/>
<feature type="transmembrane region" description="Helical" evidence="2">
    <location>
        <begin position="12"/>
        <end position="30"/>
    </location>
</feature>